<feature type="compositionally biased region" description="Polar residues" evidence="9">
    <location>
        <begin position="755"/>
        <end position="770"/>
    </location>
</feature>
<comment type="caution">
    <text evidence="11">The sequence shown here is derived from an EMBL/GenBank/DDBJ whole genome shotgun (WGS) entry which is preliminary data.</text>
</comment>
<keyword evidence="4" id="KW-0227">DNA damage</keyword>
<evidence type="ECO:0000256" key="7">
    <source>
        <dbReference type="ARBA" id="ARBA00023306"/>
    </source>
</evidence>
<dbReference type="Proteomes" id="UP000266152">
    <property type="component" value="Unassembled WGS sequence"/>
</dbReference>
<feature type="compositionally biased region" description="Basic and acidic residues" evidence="9">
    <location>
        <begin position="605"/>
        <end position="616"/>
    </location>
</feature>
<comment type="subcellular location">
    <subcellularLocation>
        <location evidence="2">Chromosome</location>
    </subcellularLocation>
    <subcellularLocation>
        <location evidence="1">Nucleus</location>
    </subcellularLocation>
</comment>
<evidence type="ECO:0000256" key="3">
    <source>
        <dbReference type="ARBA" id="ARBA00022454"/>
    </source>
</evidence>
<comment type="similarity">
    <text evidence="8">Belongs to the Nibrin family.</text>
</comment>
<dbReference type="SUPFAM" id="SSF52113">
    <property type="entry name" value="BRCT domain"/>
    <property type="match status" value="1"/>
</dbReference>
<dbReference type="PANTHER" id="PTHR12162">
    <property type="entry name" value="NIBRIN-RELATED"/>
    <property type="match status" value="1"/>
</dbReference>
<evidence type="ECO:0000256" key="2">
    <source>
        <dbReference type="ARBA" id="ARBA00004286"/>
    </source>
</evidence>
<feature type="compositionally biased region" description="Low complexity" evidence="9">
    <location>
        <begin position="451"/>
        <end position="460"/>
    </location>
</feature>
<name>A0A395S3G4_FUSSP</name>
<dbReference type="CDD" id="cd17741">
    <property type="entry name" value="BRCT_nibrin"/>
    <property type="match status" value="1"/>
</dbReference>
<dbReference type="InterPro" id="IPR043014">
    <property type="entry name" value="Nibrin_BRCT2_sf"/>
</dbReference>
<feature type="compositionally biased region" description="Low complexity" evidence="9">
    <location>
        <begin position="395"/>
        <end position="410"/>
    </location>
</feature>
<dbReference type="Pfam" id="PF16508">
    <property type="entry name" value="NIBRIN_BRCT_II"/>
    <property type="match status" value="1"/>
</dbReference>
<evidence type="ECO:0000313" key="11">
    <source>
        <dbReference type="EMBL" id="RGP66894.1"/>
    </source>
</evidence>
<evidence type="ECO:0000256" key="8">
    <source>
        <dbReference type="ARBA" id="ARBA00044757"/>
    </source>
</evidence>
<evidence type="ECO:0000256" key="1">
    <source>
        <dbReference type="ARBA" id="ARBA00004123"/>
    </source>
</evidence>
<feature type="compositionally biased region" description="Polar residues" evidence="9">
    <location>
        <begin position="674"/>
        <end position="686"/>
    </location>
</feature>
<dbReference type="InterPro" id="IPR032429">
    <property type="entry name" value="Nibrin_BRCT2"/>
</dbReference>
<dbReference type="SMART" id="SM00240">
    <property type="entry name" value="FHA"/>
    <property type="match status" value="1"/>
</dbReference>
<gene>
    <name evidence="11" type="ORF">FSPOR_6276</name>
</gene>
<dbReference type="PANTHER" id="PTHR12162:SF0">
    <property type="entry name" value="NIBRIN"/>
    <property type="match status" value="1"/>
</dbReference>
<dbReference type="GO" id="GO:0000724">
    <property type="term" value="P:double-strand break repair via homologous recombination"/>
    <property type="evidence" value="ECO:0007669"/>
    <property type="project" value="TreeGrafter"/>
</dbReference>
<dbReference type="Pfam" id="PF00498">
    <property type="entry name" value="FHA"/>
    <property type="match status" value="1"/>
</dbReference>
<reference evidence="11 12" key="1">
    <citation type="journal article" date="2018" name="PLoS Pathog.">
        <title>Evolution of structural diversity of trichothecenes, a family of toxins produced by plant pathogenic and entomopathogenic fungi.</title>
        <authorList>
            <person name="Proctor R.H."/>
            <person name="McCormick S.P."/>
            <person name="Kim H.S."/>
            <person name="Cardoza R.E."/>
            <person name="Stanley A.M."/>
            <person name="Lindo L."/>
            <person name="Kelly A."/>
            <person name="Brown D.W."/>
            <person name="Lee T."/>
            <person name="Vaughan M.M."/>
            <person name="Alexander N.J."/>
            <person name="Busman M."/>
            <person name="Gutierrez S."/>
        </authorList>
    </citation>
    <scope>NUCLEOTIDE SEQUENCE [LARGE SCALE GENOMIC DNA]</scope>
    <source>
        <strain evidence="11 12">NRRL 3299</strain>
    </source>
</reference>
<dbReference type="GO" id="GO:0030870">
    <property type="term" value="C:Mre11 complex"/>
    <property type="evidence" value="ECO:0007669"/>
    <property type="project" value="InterPro"/>
</dbReference>
<keyword evidence="7" id="KW-0131">Cell cycle</keyword>
<feature type="region of interest" description="Disordered" evidence="9">
    <location>
        <begin position="366"/>
        <end position="460"/>
    </location>
</feature>
<dbReference type="SMART" id="SM00292">
    <property type="entry name" value="BRCT"/>
    <property type="match status" value="1"/>
</dbReference>
<dbReference type="GO" id="GO:0005694">
    <property type="term" value="C:chromosome"/>
    <property type="evidence" value="ECO:0007669"/>
    <property type="project" value="UniProtKB-SubCell"/>
</dbReference>
<keyword evidence="3" id="KW-0158">Chromosome</keyword>
<dbReference type="PROSITE" id="PS50006">
    <property type="entry name" value="FHA_DOMAIN"/>
    <property type="match status" value="1"/>
</dbReference>
<feature type="region of interest" description="Disordered" evidence="9">
    <location>
        <begin position="472"/>
        <end position="547"/>
    </location>
</feature>
<dbReference type="GO" id="GO:0003684">
    <property type="term" value="F:damaged DNA binding"/>
    <property type="evidence" value="ECO:0007669"/>
    <property type="project" value="TreeGrafter"/>
</dbReference>
<dbReference type="CDD" id="cd22667">
    <property type="entry name" value="FHA_NBN"/>
    <property type="match status" value="1"/>
</dbReference>
<dbReference type="InterPro" id="IPR001357">
    <property type="entry name" value="BRCT_dom"/>
</dbReference>
<evidence type="ECO:0000259" key="10">
    <source>
        <dbReference type="PROSITE" id="PS50006"/>
    </source>
</evidence>
<dbReference type="Gene3D" id="3.40.50.10190">
    <property type="entry name" value="BRCT domain"/>
    <property type="match status" value="1"/>
</dbReference>
<evidence type="ECO:0000313" key="12">
    <source>
        <dbReference type="Proteomes" id="UP000266152"/>
    </source>
</evidence>
<feature type="compositionally biased region" description="Low complexity" evidence="9">
    <location>
        <begin position="743"/>
        <end position="754"/>
    </location>
</feature>
<feature type="compositionally biased region" description="Pro residues" evidence="9">
    <location>
        <begin position="687"/>
        <end position="705"/>
    </location>
</feature>
<dbReference type="SUPFAM" id="SSF49879">
    <property type="entry name" value="SMAD/FHA domain"/>
    <property type="match status" value="1"/>
</dbReference>
<feature type="region of interest" description="Disordered" evidence="9">
    <location>
        <begin position="655"/>
        <end position="814"/>
    </location>
</feature>
<dbReference type="InterPro" id="IPR008984">
    <property type="entry name" value="SMAD_FHA_dom_sf"/>
</dbReference>
<dbReference type="Gene3D" id="3.40.50.10980">
    <property type="entry name" value="Nibrin, BRCT2 domain"/>
    <property type="match status" value="1"/>
</dbReference>
<accession>A0A395S3G4</accession>
<dbReference type="InterPro" id="IPR040227">
    <property type="entry name" value="Nibrin-rel"/>
</dbReference>
<dbReference type="GO" id="GO:0007095">
    <property type="term" value="P:mitotic G2 DNA damage checkpoint signaling"/>
    <property type="evidence" value="ECO:0007669"/>
    <property type="project" value="InterPro"/>
</dbReference>
<keyword evidence="6" id="KW-0539">Nucleus</keyword>
<feature type="compositionally biased region" description="Polar residues" evidence="9">
    <location>
        <begin position="369"/>
        <end position="381"/>
    </location>
</feature>
<evidence type="ECO:0000256" key="6">
    <source>
        <dbReference type="ARBA" id="ARBA00023242"/>
    </source>
</evidence>
<proteinExistence type="inferred from homology"/>
<dbReference type="STRING" id="5514.A0A395S3G4"/>
<organism evidence="11 12">
    <name type="scientific">Fusarium sporotrichioides</name>
    <dbReference type="NCBI Taxonomy" id="5514"/>
    <lineage>
        <taxon>Eukaryota</taxon>
        <taxon>Fungi</taxon>
        <taxon>Dikarya</taxon>
        <taxon>Ascomycota</taxon>
        <taxon>Pezizomycotina</taxon>
        <taxon>Sordariomycetes</taxon>
        <taxon>Hypocreomycetidae</taxon>
        <taxon>Hypocreales</taxon>
        <taxon>Nectriaceae</taxon>
        <taxon>Fusarium</taxon>
    </lineage>
</organism>
<dbReference type="InterPro" id="IPR000253">
    <property type="entry name" value="FHA_dom"/>
</dbReference>
<feature type="compositionally biased region" description="Basic residues" evidence="9">
    <location>
        <begin position="411"/>
        <end position="423"/>
    </location>
</feature>
<dbReference type="EMBL" id="PXOF01000088">
    <property type="protein sequence ID" value="RGP66894.1"/>
    <property type="molecule type" value="Genomic_DNA"/>
</dbReference>
<feature type="compositionally biased region" description="Pro residues" evidence="9">
    <location>
        <begin position="438"/>
        <end position="450"/>
    </location>
</feature>
<feature type="domain" description="FHA" evidence="10">
    <location>
        <begin position="23"/>
        <end position="86"/>
    </location>
</feature>
<dbReference type="Gene3D" id="2.60.200.20">
    <property type="match status" value="1"/>
</dbReference>
<keyword evidence="5" id="KW-0234">DNA repair</keyword>
<feature type="compositionally biased region" description="Basic and acidic residues" evidence="9">
    <location>
        <begin position="512"/>
        <end position="522"/>
    </location>
</feature>
<sequence length="814" mass="90622">MWILENSEAFEGRKLWLRPGKTYLFGRTAAEPGQLAISHNTISRKHLTISVSPVEPGQSHNPSSRSALTIEDLATKIGTVVNGEKIKGTQKVVEGDKAEFTMGKCPNKFCISWEPVVFAFSFTSKELQTDPLATLRERFEQLDIKIVHEYISSTTHVVSKKRNTAKGLQALINGKHIVTETFLDAVVEAGNLPEGAEATELSPLEQDLNQNWPDALQHLPPRGGEPVQHPDSTYAPDPGRKDIFEGYTFIFYDQVQYNNLLAPITNGSGKAFIRTVIPMETDVDEFVQYVKGVAGEKGLGAFDDGGEGKGVVVVRFIPSKGATIDWYVEFFRTVSLRLDHRPIEQSEFLEAILIKDASILRRPLEVESSHNTQEQNHTQQEAEAEVSGGSQNLNTQAQTAQPAEETQTAPRRGRTRKTIKRRFAGFDDESDIDMDSIPPAPAPAPAPVPVAQPTTQRTTQIQPEEEGLFVSQELDVLPEPQPSSNTRSSQRKRKASPLPEDDLMDGMTTAAEKFKRQRIERGEDMDEPAEQMETQKEETVPTPKKKIKKEFDILAMAAQNREKEEARARAEKEDLANLPDDLDLSEIRRLNIVEEMEVRQPCQGRTREQDIRDGRWNPKWNGMKNFKKFRPRGEVTGRQPARIIVPLTQVKTKEFGVGDDYWLEDEGTDRRKSNPSQPTARETQPSAPVPTPTPTPVPVPVPVPAPTRSQKRTVPTILSDSSDEENSRITERSSAPATRTRGAQAVASQSQSQANTKSQASRATASSQGSKRVAAEPAAGQQPPKRARPTRRAVEIADSDDSDDELKFRFGKRR</sequence>
<evidence type="ECO:0000256" key="9">
    <source>
        <dbReference type="SAM" id="MobiDB-lite"/>
    </source>
</evidence>
<evidence type="ECO:0000256" key="4">
    <source>
        <dbReference type="ARBA" id="ARBA00022763"/>
    </source>
</evidence>
<dbReference type="InterPro" id="IPR036420">
    <property type="entry name" value="BRCT_dom_sf"/>
</dbReference>
<keyword evidence="12" id="KW-1185">Reference proteome</keyword>
<evidence type="ECO:0000256" key="5">
    <source>
        <dbReference type="ARBA" id="ARBA00023204"/>
    </source>
</evidence>
<feature type="region of interest" description="Disordered" evidence="9">
    <location>
        <begin position="599"/>
        <end position="640"/>
    </location>
</feature>
<dbReference type="AlphaFoldDB" id="A0A395S3G4"/>
<protein>
    <submittedName>
        <fullName evidence="11">Campothecin resistance conferring</fullName>
    </submittedName>
</protein>